<keyword evidence="4" id="KW-0285">Flavoprotein</keyword>
<name>B6K538_SCHJY</name>
<dbReference type="GO" id="GO:0071949">
    <property type="term" value="F:FAD binding"/>
    <property type="evidence" value="ECO:0007669"/>
    <property type="project" value="InterPro"/>
</dbReference>
<dbReference type="VEuPathDB" id="FungiDB:SJAG_03804"/>
<dbReference type="JaponicusDB" id="SJAG_03804">
    <property type="gene designation" value="dld2"/>
</dbReference>
<dbReference type="Gene3D" id="1.10.45.10">
    <property type="entry name" value="Vanillyl-alcohol Oxidase, Chain A, domain 4"/>
    <property type="match status" value="1"/>
</dbReference>
<dbReference type="GO" id="GO:0004458">
    <property type="term" value="F:D-lactate dehydrogenase (cytochrome) activity"/>
    <property type="evidence" value="ECO:0000318"/>
    <property type="project" value="GO_Central"/>
</dbReference>
<dbReference type="Gene3D" id="3.30.70.2740">
    <property type="match status" value="1"/>
</dbReference>
<dbReference type="InterPro" id="IPR016169">
    <property type="entry name" value="FAD-bd_PCMH_sub2"/>
</dbReference>
<dbReference type="InterPro" id="IPR016164">
    <property type="entry name" value="FAD-linked_Oxase-like_C"/>
</dbReference>
<sequence>MVSPSRFSLLSRFSCAQPVKLSIHRNLHTITKKQPIHHLGSRFSSSTANNQSRSSLLYGLVCGILAGGATYFTTRYIQNRSLSRQFAVGNASVDHSPFEPVFATSKVYPKFIKELKKVLGEDSVSIDADELERHGSSSWSSYHYVHNPNVVVYPTSTEQVSAIVKLCHKHRVPVIPFSGGTSLEGHFSATYGGICVDFMNMDKVLEVHDADLDCIVQPAVKWEDLNDQLQSKGLFFGPDPGPGAEIGGMVGTGCSGTNAARYGTMRENVLSITAVLADGTIVKTRRRPRKSSAGYDLTHLFIGSEGTLGLVTEITLKLHAIPPCRNVAVCQFESIHDAATTVQNIMRQGLNVAAMELLDDTQMRIINEALTSHWEEKPTLFFKFAGGYKAVQETIDIVGKLARKNHGGKFQFARNETEAESLWNARKQALWSTLAFAKEDLQVWTTDVCVPLSRLPDLITKTQKDLKDAGLLGGIVSHAGDGNFHSFLLYDKNKPEEFEKASTLVHRLVLNAIHMDGTITGEHGIGLVKRAYLNEELSPDTVALMRQLKCALDPLGILNPGHVLPQPGESVSH</sequence>
<dbReference type="GeneID" id="7050446"/>
<comment type="subcellular location">
    <subcellularLocation>
        <location evidence="2">Mitochondrion</location>
    </subcellularLocation>
</comment>
<dbReference type="FunFam" id="1.10.45.10:FF:000001">
    <property type="entry name" value="D-lactate dehydrogenase mitochondrial"/>
    <property type="match status" value="1"/>
</dbReference>
<proteinExistence type="inferred from homology"/>
<gene>
    <name evidence="13" type="primary">dld2</name>
    <name evidence="12" type="ORF">SJAG_03804</name>
</gene>
<evidence type="ECO:0000256" key="7">
    <source>
        <dbReference type="ARBA" id="ARBA00023002"/>
    </source>
</evidence>
<keyword evidence="5" id="KW-0274">FAD</keyword>
<evidence type="ECO:0000256" key="8">
    <source>
        <dbReference type="ARBA" id="ARBA00023128"/>
    </source>
</evidence>
<dbReference type="PANTHER" id="PTHR11748">
    <property type="entry name" value="D-LACTATE DEHYDROGENASE"/>
    <property type="match status" value="1"/>
</dbReference>
<dbReference type="STRING" id="402676.B6K538"/>
<dbReference type="SUPFAM" id="SSF56176">
    <property type="entry name" value="FAD-binding/transporter-associated domain-like"/>
    <property type="match status" value="1"/>
</dbReference>
<keyword evidence="14" id="KW-1185">Reference proteome</keyword>
<evidence type="ECO:0000256" key="3">
    <source>
        <dbReference type="ARBA" id="ARBA00008000"/>
    </source>
</evidence>
<dbReference type="eggNOG" id="KOG1231">
    <property type="taxonomic scope" value="Eukaryota"/>
</dbReference>
<dbReference type="InterPro" id="IPR006094">
    <property type="entry name" value="Oxid_FAD_bind_N"/>
</dbReference>
<comment type="catalytic activity">
    <reaction evidence="10">
        <text>(R)-lactate + 2 Fe(III)-[cytochrome c] = 2 Fe(II)-[cytochrome c] + pyruvate + 2 H(+)</text>
        <dbReference type="Rhea" id="RHEA:13521"/>
        <dbReference type="Rhea" id="RHEA-COMP:10350"/>
        <dbReference type="Rhea" id="RHEA-COMP:14399"/>
        <dbReference type="ChEBI" id="CHEBI:15361"/>
        <dbReference type="ChEBI" id="CHEBI:15378"/>
        <dbReference type="ChEBI" id="CHEBI:16004"/>
        <dbReference type="ChEBI" id="CHEBI:29033"/>
        <dbReference type="ChEBI" id="CHEBI:29034"/>
        <dbReference type="EC" id="1.1.2.4"/>
    </reaction>
</comment>
<evidence type="ECO:0000256" key="1">
    <source>
        <dbReference type="ARBA" id="ARBA00001974"/>
    </source>
</evidence>
<dbReference type="InterPro" id="IPR036318">
    <property type="entry name" value="FAD-bd_PCMH-like_sf"/>
</dbReference>
<dbReference type="EC" id="1.1.2.4" evidence="9"/>
<evidence type="ECO:0000259" key="11">
    <source>
        <dbReference type="PROSITE" id="PS51387"/>
    </source>
</evidence>
<protein>
    <recommendedName>
        <fullName evidence="9">D-lactate dehydrogenase (cytochrome)</fullName>
        <ecNumber evidence="9">1.1.2.4</ecNumber>
    </recommendedName>
</protein>
<evidence type="ECO:0000313" key="13">
    <source>
        <dbReference type="JaponicusDB" id="SJAG_03804"/>
    </source>
</evidence>
<dbReference type="GO" id="GO:1903457">
    <property type="term" value="P:lactate catabolic process"/>
    <property type="evidence" value="ECO:0000318"/>
    <property type="project" value="GO_Central"/>
</dbReference>
<evidence type="ECO:0000313" key="14">
    <source>
        <dbReference type="Proteomes" id="UP000001744"/>
    </source>
</evidence>
<dbReference type="GO" id="GO:0008720">
    <property type="term" value="F:D-lactate dehydrogenase (NAD+) activity"/>
    <property type="evidence" value="ECO:0000318"/>
    <property type="project" value="GO_Central"/>
</dbReference>
<evidence type="ECO:0000256" key="9">
    <source>
        <dbReference type="ARBA" id="ARBA00038897"/>
    </source>
</evidence>
<evidence type="ECO:0000313" key="12">
    <source>
        <dbReference type="EMBL" id="EEB08642.1"/>
    </source>
</evidence>
<dbReference type="FunFam" id="3.30.70.2740:FF:000001">
    <property type="entry name" value="D-lactate dehydrogenase mitochondrial"/>
    <property type="match status" value="1"/>
</dbReference>
<dbReference type="AlphaFoldDB" id="B6K538"/>
<dbReference type="OMA" id="RACNAYS"/>
<dbReference type="InterPro" id="IPR004113">
    <property type="entry name" value="FAD-bd_oxidored_4_C"/>
</dbReference>
<evidence type="ECO:0000256" key="6">
    <source>
        <dbReference type="ARBA" id="ARBA00022946"/>
    </source>
</evidence>
<evidence type="ECO:0000256" key="5">
    <source>
        <dbReference type="ARBA" id="ARBA00022827"/>
    </source>
</evidence>
<keyword evidence="7" id="KW-0560">Oxidoreductase</keyword>
<evidence type="ECO:0000256" key="4">
    <source>
        <dbReference type="ARBA" id="ARBA00022630"/>
    </source>
</evidence>
<dbReference type="SUPFAM" id="SSF55103">
    <property type="entry name" value="FAD-linked oxidases, C-terminal domain"/>
    <property type="match status" value="1"/>
</dbReference>
<dbReference type="PANTHER" id="PTHR11748:SF111">
    <property type="entry name" value="D-LACTATE DEHYDROGENASE, MITOCHONDRIAL-RELATED"/>
    <property type="match status" value="1"/>
</dbReference>
<reference evidence="12 14" key="1">
    <citation type="journal article" date="2011" name="Science">
        <title>Comparative functional genomics of the fission yeasts.</title>
        <authorList>
            <person name="Rhind N."/>
            <person name="Chen Z."/>
            <person name="Yassour M."/>
            <person name="Thompson D.A."/>
            <person name="Haas B.J."/>
            <person name="Habib N."/>
            <person name="Wapinski I."/>
            <person name="Roy S."/>
            <person name="Lin M.F."/>
            <person name="Heiman D.I."/>
            <person name="Young S.K."/>
            <person name="Furuya K."/>
            <person name="Guo Y."/>
            <person name="Pidoux A."/>
            <person name="Chen H.M."/>
            <person name="Robbertse B."/>
            <person name="Goldberg J.M."/>
            <person name="Aoki K."/>
            <person name="Bayne E.H."/>
            <person name="Berlin A.M."/>
            <person name="Desjardins C.A."/>
            <person name="Dobbs E."/>
            <person name="Dukaj L."/>
            <person name="Fan L."/>
            <person name="FitzGerald M.G."/>
            <person name="French C."/>
            <person name="Gujja S."/>
            <person name="Hansen K."/>
            <person name="Keifenheim D."/>
            <person name="Levin J.Z."/>
            <person name="Mosher R.A."/>
            <person name="Mueller C.A."/>
            <person name="Pfiffner J."/>
            <person name="Priest M."/>
            <person name="Russ C."/>
            <person name="Smialowska A."/>
            <person name="Swoboda P."/>
            <person name="Sykes S.M."/>
            <person name="Vaughn M."/>
            <person name="Vengrova S."/>
            <person name="Yoder R."/>
            <person name="Zeng Q."/>
            <person name="Allshire R."/>
            <person name="Baulcombe D."/>
            <person name="Birren B.W."/>
            <person name="Brown W."/>
            <person name="Ekwall K."/>
            <person name="Kellis M."/>
            <person name="Leatherwood J."/>
            <person name="Levin H."/>
            <person name="Margalit H."/>
            <person name="Martienssen R."/>
            <person name="Nieduszynski C.A."/>
            <person name="Spatafora J.W."/>
            <person name="Friedman N."/>
            <person name="Dalgaard J.Z."/>
            <person name="Baumann P."/>
            <person name="Niki H."/>
            <person name="Regev A."/>
            <person name="Nusbaum C."/>
        </authorList>
    </citation>
    <scope>NUCLEOTIDE SEQUENCE [LARGE SCALE GENOMIC DNA]</scope>
    <source>
        <strain evidence="14">yFS275 / FY16936</strain>
    </source>
</reference>
<keyword evidence="8" id="KW-0496">Mitochondrion</keyword>
<dbReference type="FunFam" id="3.30.465.10:FF:000014">
    <property type="entry name" value="D-lactate dehydrogenase (Cytochrome), putative"/>
    <property type="match status" value="1"/>
</dbReference>
<dbReference type="PROSITE" id="PS51387">
    <property type="entry name" value="FAD_PCMH"/>
    <property type="match status" value="1"/>
</dbReference>
<dbReference type="RefSeq" id="XP_002174935.1">
    <property type="nucleotide sequence ID" value="XM_002174899.1"/>
</dbReference>
<dbReference type="OrthoDB" id="7786253at2759"/>
<accession>B6K538</accession>
<dbReference type="Proteomes" id="UP000001744">
    <property type="component" value="Unassembled WGS sequence"/>
</dbReference>
<dbReference type="InterPro" id="IPR016171">
    <property type="entry name" value="Vanillyl_alc_oxidase_C-sub2"/>
</dbReference>
<keyword evidence="6" id="KW-0809">Transit peptide</keyword>
<dbReference type="HOGENOM" id="CLU_017779_3_2_1"/>
<comment type="cofactor">
    <cofactor evidence="1">
        <name>FAD</name>
        <dbReference type="ChEBI" id="CHEBI:57692"/>
    </cofactor>
</comment>
<dbReference type="GO" id="GO:0050660">
    <property type="term" value="F:flavin adenine dinucleotide binding"/>
    <property type="evidence" value="ECO:0000318"/>
    <property type="project" value="GO_Central"/>
</dbReference>
<organism evidence="12 14">
    <name type="scientific">Schizosaccharomyces japonicus (strain yFS275 / FY16936)</name>
    <name type="common">Fission yeast</name>
    <dbReference type="NCBI Taxonomy" id="402676"/>
    <lineage>
        <taxon>Eukaryota</taxon>
        <taxon>Fungi</taxon>
        <taxon>Dikarya</taxon>
        <taxon>Ascomycota</taxon>
        <taxon>Taphrinomycotina</taxon>
        <taxon>Schizosaccharomycetes</taxon>
        <taxon>Schizosaccharomycetales</taxon>
        <taxon>Schizosaccharomycetaceae</taxon>
        <taxon>Schizosaccharomyces</taxon>
    </lineage>
</organism>
<comment type="similarity">
    <text evidence="3">Belongs to the FAD-binding oxidoreductase/transferase type 4 family.</text>
</comment>
<dbReference type="InterPro" id="IPR016166">
    <property type="entry name" value="FAD-bd_PCMH"/>
</dbReference>
<feature type="domain" description="FAD-binding PCMH-type" evidence="11">
    <location>
        <begin position="144"/>
        <end position="321"/>
    </location>
</feature>
<dbReference type="GO" id="GO:0005739">
    <property type="term" value="C:mitochondrion"/>
    <property type="evidence" value="ECO:0000318"/>
    <property type="project" value="GO_Central"/>
</dbReference>
<dbReference type="Pfam" id="PF01565">
    <property type="entry name" value="FAD_binding_4"/>
    <property type="match status" value="1"/>
</dbReference>
<dbReference type="Pfam" id="PF02913">
    <property type="entry name" value="FAD-oxidase_C"/>
    <property type="match status" value="1"/>
</dbReference>
<dbReference type="Gene3D" id="3.30.465.10">
    <property type="match status" value="1"/>
</dbReference>
<evidence type="ECO:0000256" key="10">
    <source>
        <dbReference type="ARBA" id="ARBA00051436"/>
    </source>
</evidence>
<evidence type="ECO:0000256" key="2">
    <source>
        <dbReference type="ARBA" id="ARBA00004173"/>
    </source>
</evidence>
<dbReference type="EMBL" id="KE651167">
    <property type="protein sequence ID" value="EEB08642.1"/>
    <property type="molecule type" value="Genomic_DNA"/>
</dbReference>